<dbReference type="InterPro" id="IPR052536">
    <property type="entry name" value="ABC-4_Integral_Memb_Prot"/>
</dbReference>
<keyword evidence="4 6" id="KW-1133">Transmembrane helix</keyword>
<evidence type="ECO:0000256" key="4">
    <source>
        <dbReference type="ARBA" id="ARBA00022989"/>
    </source>
</evidence>
<feature type="transmembrane region" description="Helical" evidence="6">
    <location>
        <begin position="202"/>
        <end position="221"/>
    </location>
</feature>
<feature type="transmembrane region" description="Helical" evidence="6">
    <location>
        <begin position="106"/>
        <end position="129"/>
    </location>
</feature>
<dbReference type="GO" id="GO:0005886">
    <property type="term" value="C:plasma membrane"/>
    <property type="evidence" value="ECO:0007669"/>
    <property type="project" value="UniProtKB-SubCell"/>
</dbReference>
<dbReference type="RefSeq" id="WP_145081209.1">
    <property type="nucleotide sequence ID" value="NZ_VLKH01000003.1"/>
</dbReference>
<comment type="similarity">
    <text evidence="6">Belongs to the ABC-4 integral membrane protein family.</text>
</comment>
<comment type="caution">
    <text evidence="8">The sequence shown here is derived from an EMBL/GenBank/DDBJ whole genome shotgun (WGS) entry which is preliminary data.</text>
</comment>
<name>A0A562JE47_9FIRM</name>
<feature type="transmembrane region" description="Helical" evidence="6">
    <location>
        <begin position="595"/>
        <end position="614"/>
    </location>
</feature>
<keyword evidence="5 6" id="KW-0472">Membrane</keyword>
<dbReference type="PANTHER" id="PTHR46795">
    <property type="entry name" value="ABC TRANSPORTER PERMEASE-RELATED-RELATED"/>
    <property type="match status" value="1"/>
</dbReference>
<dbReference type="Pfam" id="PF02687">
    <property type="entry name" value="FtsX"/>
    <property type="match status" value="1"/>
</dbReference>
<evidence type="ECO:0000256" key="5">
    <source>
        <dbReference type="ARBA" id="ARBA00023136"/>
    </source>
</evidence>
<feature type="transmembrane region" description="Helical" evidence="6">
    <location>
        <begin position="149"/>
        <end position="173"/>
    </location>
</feature>
<evidence type="ECO:0000259" key="7">
    <source>
        <dbReference type="Pfam" id="PF02687"/>
    </source>
</evidence>
<evidence type="ECO:0000313" key="9">
    <source>
        <dbReference type="Proteomes" id="UP000315343"/>
    </source>
</evidence>
<accession>A0A562JE47</accession>
<dbReference type="GO" id="GO:0055085">
    <property type="term" value="P:transmembrane transport"/>
    <property type="evidence" value="ECO:0007669"/>
    <property type="project" value="UniProtKB-UniRule"/>
</dbReference>
<dbReference type="EMBL" id="VLKH01000003">
    <property type="protein sequence ID" value="TWH81437.1"/>
    <property type="molecule type" value="Genomic_DNA"/>
</dbReference>
<protein>
    <submittedName>
        <fullName evidence="8">Putative ABC transport system permease protein</fullName>
    </submittedName>
</protein>
<feature type="transmembrane region" description="Helical" evidence="6">
    <location>
        <begin position="21"/>
        <end position="41"/>
    </location>
</feature>
<dbReference type="Proteomes" id="UP000315343">
    <property type="component" value="Unassembled WGS sequence"/>
</dbReference>
<keyword evidence="2 6" id="KW-1003">Cell membrane</keyword>
<proteinExistence type="inferred from homology"/>
<feature type="transmembrane region" description="Helical" evidence="6">
    <location>
        <begin position="227"/>
        <end position="254"/>
    </location>
</feature>
<evidence type="ECO:0000256" key="3">
    <source>
        <dbReference type="ARBA" id="ARBA00022692"/>
    </source>
</evidence>
<evidence type="ECO:0000256" key="6">
    <source>
        <dbReference type="PIRNR" id="PIRNR018968"/>
    </source>
</evidence>
<comment type="subcellular location">
    <subcellularLocation>
        <location evidence="1 6">Cell membrane</location>
        <topology evidence="1 6">Multi-pass membrane protein</topology>
    </subcellularLocation>
</comment>
<keyword evidence="9" id="KW-1185">Reference proteome</keyword>
<dbReference type="OrthoDB" id="9781780at2"/>
<reference evidence="8 9" key="1">
    <citation type="submission" date="2019-07" db="EMBL/GenBank/DDBJ databases">
        <title>Genomic Encyclopedia of Type Strains, Phase I: the one thousand microbial genomes (KMG-I) project.</title>
        <authorList>
            <person name="Kyrpides N."/>
        </authorList>
    </citation>
    <scope>NUCLEOTIDE SEQUENCE [LARGE SCALE GENOMIC DNA]</scope>
    <source>
        <strain evidence="8 9">DSM 13558</strain>
    </source>
</reference>
<evidence type="ECO:0000256" key="1">
    <source>
        <dbReference type="ARBA" id="ARBA00004651"/>
    </source>
</evidence>
<gene>
    <name evidence="8" type="ORF">LY60_01182</name>
</gene>
<evidence type="ECO:0000313" key="8">
    <source>
        <dbReference type="EMBL" id="TWH81437.1"/>
    </source>
</evidence>
<dbReference type="InterPro" id="IPR027022">
    <property type="entry name" value="ABC_permease_BceB-typ"/>
</dbReference>
<dbReference type="PIRSF" id="PIRSF018968">
    <property type="entry name" value="ABC_permease_BceB"/>
    <property type="match status" value="1"/>
</dbReference>
<evidence type="ECO:0000256" key="2">
    <source>
        <dbReference type="ARBA" id="ARBA00022475"/>
    </source>
</evidence>
<keyword evidence="3 6" id="KW-0812">Transmembrane</keyword>
<feature type="transmembrane region" description="Helical" evidence="6">
    <location>
        <begin position="626"/>
        <end position="650"/>
    </location>
</feature>
<feature type="domain" description="ABC3 transporter permease C-terminal" evidence="7">
    <location>
        <begin position="64"/>
        <end position="183"/>
    </location>
</feature>
<sequence>MNKHFFPRLALINIRKNGKFYVPYMITCISTVAMFYIMRMISLNEGIENMPGSYSVVTILMLGTIVIGIFSVIFLFYTNSFLMKRRKKEIGLYNILGMEKKHIAKILFYETLFIGTATISVGLMCGILFSKLIFMLLFKILHFTIPLGFFVSKVSIVTTSVLFWGIFLLNLLYNLMQIHSSNPIDLLKGSSTGEKEPKSKNILALLGIAATGAGYYIALVTKSPLSAMYLFFITVVLVIIGTYCLFTAGSIMILKRLKQNKNYYYRTKNFTSISGMIYRMKQNAVGLANICILSTAVLVMVSTTVALYMGVDEQLENRCPNDVTITLGNPKDSEPGEIKDIVNKNAQKLGRNISNMFDYQYLEFYAERDGDRFITDGLNSVTSTNISDLYFITTEQYKKITGEDVSLKDREVLFYSCSKNKTDSFTLFDNNYNVKNNLDEFPIKEDYTAVFVDVYYIVAEENDVEEIYEKQLSEFKDDAAKYSYYAAFDVDGSKDEKKAFADSIYRDFTGSKEEIVDFRFESKQGLEEEFYAMIGGFLFLGIFLGLLFLSATVLIIYYKQISEGYDDRERFEIMQKVGMSRSEVKISIKSQIIKVFFLPLAMAIVHIAAAFKMITRLLLLFNLTNVWLFAICTAVTIAVFAVIYFIVYTLTARVYYKIVQ</sequence>
<feature type="transmembrane region" description="Helical" evidence="6">
    <location>
        <begin position="286"/>
        <end position="311"/>
    </location>
</feature>
<dbReference type="InterPro" id="IPR003838">
    <property type="entry name" value="ABC3_permease_C"/>
</dbReference>
<dbReference type="AlphaFoldDB" id="A0A562JE47"/>
<feature type="transmembrane region" description="Helical" evidence="6">
    <location>
        <begin position="53"/>
        <end position="77"/>
    </location>
</feature>
<keyword evidence="6" id="KW-0813">Transport</keyword>
<feature type="transmembrane region" description="Helical" evidence="6">
    <location>
        <begin position="530"/>
        <end position="558"/>
    </location>
</feature>
<dbReference type="PANTHER" id="PTHR46795:SF3">
    <property type="entry name" value="ABC TRANSPORTER PERMEASE"/>
    <property type="match status" value="1"/>
</dbReference>
<organism evidence="8 9">
    <name type="scientific">Sedimentibacter saalensis</name>
    <dbReference type="NCBI Taxonomy" id="130788"/>
    <lineage>
        <taxon>Bacteria</taxon>
        <taxon>Bacillati</taxon>
        <taxon>Bacillota</taxon>
        <taxon>Tissierellia</taxon>
        <taxon>Sedimentibacter</taxon>
    </lineage>
</organism>